<dbReference type="GO" id="GO:0003700">
    <property type="term" value="F:DNA-binding transcription factor activity"/>
    <property type="evidence" value="ECO:0007669"/>
    <property type="project" value="TreeGrafter"/>
</dbReference>
<organism evidence="7 8">
    <name type="scientific">Gordonia humi</name>
    <dbReference type="NCBI Taxonomy" id="686429"/>
    <lineage>
        <taxon>Bacteria</taxon>
        <taxon>Bacillati</taxon>
        <taxon>Actinomycetota</taxon>
        <taxon>Actinomycetes</taxon>
        <taxon>Mycobacteriales</taxon>
        <taxon>Gordoniaceae</taxon>
        <taxon>Gordonia</taxon>
    </lineage>
</organism>
<dbReference type="InterPro" id="IPR009057">
    <property type="entry name" value="Homeodomain-like_sf"/>
</dbReference>
<dbReference type="GO" id="GO:0000976">
    <property type="term" value="F:transcription cis-regulatory region binding"/>
    <property type="evidence" value="ECO:0007669"/>
    <property type="project" value="TreeGrafter"/>
</dbReference>
<dbReference type="PRINTS" id="PR00455">
    <property type="entry name" value="HTHTETR"/>
</dbReference>
<dbReference type="AlphaFoldDB" id="A0A840EQK5"/>
<evidence type="ECO:0000256" key="2">
    <source>
        <dbReference type="ARBA" id="ARBA00023125"/>
    </source>
</evidence>
<dbReference type="PANTHER" id="PTHR30055">
    <property type="entry name" value="HTH-TYPE TRANSCRIPTIONAL REGULATOR RUTR"/>
    <property type="match status" value="1"/>
</dbReference>
<dbReference type="SUPFAM" id="SSF46689">
    <property type="entry name" value="Homeodomain-like"/>
    <property type="match status" value="2"/>
</dbReference>
<dbReference type="InterPro" id="IPR023772">
    <property type="entry name" value="DNA-bd_HTH_TetR-type_CS"/>
</dbReference>
<evidence type="ECO:0000256" key="4">
    <source>
        <dbReference type="PROSITE-ProRule" id="PRU00335"/>
    </source>
</evidence>
<keyword evidence="3" id="KW-0804">Transcription</keyword>
<dbReference type="Pfam" id="PF00440">
    <property type="entry name" value="TetR_N"/>
    <property type="match status" value="2"/>
</dbReference>
<dbReference type="PROSITE" id="PS01081">
    <property type="entry name" value="HTH_TETR_1"/>
    <property type="match status" value="1"/>
</dbReference>
<dbReference type="PANTHER" id="PTHR30055:SF234">
    <property type="entry name" value="HTH-TYPE TRANSCRIPTIONAL REGULATOR BETI"/>
    <property type="match status" value="1"/>
</dbReference>
<dbReference type="Gene3D" id="1.10.10.60">
    <property type="entry name" value="Homeodomain-like"/>
    <property type="match status" value="1"/>
</dbReference>
<feature type="DNA-binding region" description="H-T-H motif" evidence="4">
    <location>
        <begin position="78"/>
        <end position="97"/>
    </location>
</feature>
<feature type="domain" description="HTH tetR-type" evidence="6">
    <location>
        <begin position="285"/>
        <end position="345"/>
    </location>
</feature>
<keyword evidence="1" id="KW-0805">Transcription regulation</keyword>
<feature type="domain" description="HTH tetR-type" evidence="6">
    <location>
        <begin position="55"/>
        <end position="115"/>
    </location>
</feature>
<dbReference type="EMBL" id="JACIFP010000001">
    <property type="protein sequence ID" value="MBB4135115.1"/>
    <property type="molecule type" value="Genomic_DNA"/>
</dbReference>
<dbReference type="Proteomes" id="UP000551501">
    <property type="component" value="Unassembled WGS sequence"/>
</dbReference>
<gene>
    <name evidence="7" type="ORF">BKA16_001667</name>
</gene>
<evidence type="ECO:0000313" key="8">
    <source>
        <dbReference type="Proteomes" id="UP000551501"/>
    </source>
</evidence>
<keyword evidence="2 4" id="KW-0238">DNA-binding</keyword>
<keyword evidence="8" id="KW-1185">Reference proteome</keyword>
<accession>A0A840EQK5</accession>
<evidence type="ECO:0000256" key="1">
    <source>
        <dbReference type="ARBA" id="ARBA00023015"/>
    </source>
</evidence>
<proteinExistence type="predicted"/>
<evidence type="ECO:0000313" key="7">
    <source>
        <dbReference type="EMBL" id="MBB4135115.1"/>
    </source>
</evidence>
<dbReference type="Gene3D" id="1.10.357.10">
    <property type="entry name" value="Tetracycline Repressor, domain 2"/>
    <property type="match status" value="2"/>
</dbReference>
<reference evidence="7 8" key="1">
    <citation type="submission" date="2020-08" db="EMBL/GenBank/DDBJ databases">
        <title>Sequencing the genomes of 1000 actinobacteria strains.</title>
        <authorList>
            <person name="Klenk H.-P."/>
        </authorList>
    </citation>
    <scope>NUCLEOTIDE SEQUENCE [LARGE SCALE GENOMIC DNA]</scope>
    <source>
        <strain evidence="7 8">DSM 45298</strain>
    </source>
</reference>
<evidence type="ECO:0000256" key="5">
    <source>
        <dbReference type="SAM" id="MobiDB-lite"/>
    </source>
</evidence>
<dbReference type="PROSITE" id="PS50977">
    <property type="entry name" value="HTH_TETR_2"/>
    <property type="match status" value="2"/>
</dbReference>
<evidence type="ECO:0000256" key="3">
    <source>
        <dbReference type="ARBA" id="ARBA00023163"/>
    </source>
</evidence>
<feature type="DNA-binding region" description="H-T-H motif" evidence="4">
    <location>
        <begin position="308"/>
        <end position="327"/>
    </location>
</feature>
<feature type="region of interest" description="Disordered" evidence="5">
    <location>
        <begin position="1"/>
        <end position="54"/>
    </location>
</feature>
<comment type="caution">
    <text evidence="7">The sequence shown here is derived from an EMBL/GenBank/DDBJ whole genome shotgun (WGS) entry which is preliminary data.</text>
</comment>
<feature type="compositionally biased region" description="Polar residues" evidence="5">
    <location>
        <begin position="27"/>
        <end position="49"/>
    </location>
</feature>
<name>A0A840EQK5_9ACTN</name>
<dbReference type="InterPro" id="IPR001647">
    <property type="entry name" value="HTH_TetR"/>
</dbReference>
<dbReference type="InterPro" id="IPR050109">
    <property type="entry name" value="HTH-type_TetR-like_transc_reg"/>
</dbReference>
<protein>
    <submittedName>
        <fullName evidence="7">AcrR family transcriptional regulator</fullName>
    </submittedName>
</protein>
<sequence>MATAATSEPILTCAPRRAPTKQPGQDRLSTMSNSTPITRRSSYGPTSATVGKRGAHTRMRIVDVSLDLFDRHGYFNTSVDAIAKEADISRATLYQYFPGKDEIFLELLDVCGRAMYRVARRIGPLGPTRIGFDNLNWWLGEWSWVFDKYSTMFVQWATVANTEATVRSQVESFVDGYVHMLTRRLDEAELQGLDARSAAAILVAVVHRVNLFLATDRTFGRGVDEVVDGMSVVLQLMLFPQTPASVFDDVLGSKGDSSPIAVPTLPSIEGLSADERTADLSKRATRTVYALIEAGADQFRQKGYYRANVDDIVEAAGLARGTFYKYFKEKQDLLVAVSIEAVRESEQIVEQLRTVDTVDLDAEALRAWIRATVSFIDKYSGSINAWIERTADDDLVTRLGAHWLAVFDIAIVDTLVARDLKYPIDPVISAVVLRCLVSRLPETARELDPPLSESEIIDLLAETIERGFFNKTFLLASDDHTQ</sequence>
<evidence type="ECO:0000259" key="6">
    <source>
        <dbReference type="PROSITE" id="PS50977"/>
    </source>
</evidence>